<evidence type="ECO:0000313" key="2">
    <source>
        <dbReference type="EMBL" id="KRS12348.1"/>
    </source>
</evidence>
<evidence type="ECO:0000259" key="1">
    <source>
        <dbReference type="Pfam" id="PF19834"/>
    </source>
</evidence>
<accession>A0A0T5NU42</accession>
<comment type="caution">
    <text evidence="2">The sequence shown here is derived from an EMBL/GenBank/DDBJ whole genome shotgun (WGS) entry which is preliminary data.</text>
</comment>
<reference evidence="2 3" key="1">
    <citation type="submission" date="2015-04" db="EMBL/GenBank/DDBJ databases">
        <title>The draft genome sequence of Roseovarius sp.R12b.</title>
        <authorList>
            <person name="Li G."/>
            <person name="Lai Q."/>
            <person name="Shao Z."/>
            <person name="Yan P."/>
        </authorList>
    </citation>
    <scope>NUCLEOTIDE SEQUENCE [LARGE SCALE GENOMIC DNA]</scope>
    <source>
        <strain evidence="2 3">R12B</strain>
    </source>
</reference>
<dbReference type="EMBL" id="LAXJ01000010">
    <property type="protein sequence ID" value="KRS12348.1"/>
    <property type="molecule type" value="Genomic_DNA"/>
</dbReference>
<protein>
    <recommendedName>
        <fullName evidence="1">DUF6314 domain-containing protein</fullName>
    </recommendedName>
</protein>
<dbReference type="STRING" id="1641875.XM53_11975"/>
<dbReference type="RefSeq" id="WP_057793594.1">
    <property type="nucleotide sequence ID" value="NZ_LAXJ01000010.1"/>
</dbReference>
<dbReference type="Pfam" id="PF19834">
    <property type="entry name" value="DUF6314"/>
    <property type="match status" value="1"/>
</dbReference>
<dbReference type="OrthoDB" id="7351979at2"/>
<gene>
    <name evidence="2" type="ORF">XM53_11975</name>
</gene>
<proteinExistence type="predicted"/>
<name>A0A0T5NU42_9RHOB</name>
<dbReference type="PATRIC" id="fig|1641875.4.peg.182"/>
<feature type="domain" description="DUF6314" evidence="1">
    <location>
        <begin position="16"/>
        <end position="142"/>
    </location>
</feature>
<dbReference type="AlphaFoldDB" id="A0A0T5NU42"/>
<organism evidence="2 3">
    <name type="scientific">Roseovarius atlanticus</name>
    <dbReference type="NCBI Taxonomy" id="1641875"/>
    <lineage>
        <taxon>Bacteria</taxon>
        <taxon>Pseudomonadati</taxon>
        <taxon>Pseudomonadota</taxon>
        <taxon>Alphaproteobacteria</taxon>
        <taxon>Rhodobacterales</taxon>
        <taxon>Roseobacteraceae</taxon>
        <taxon>Roseovarius</taxon>
    </lineage>
</organism>
<dbReference type="InterPro" id="IPR045632">
    <property type="entry name" value="DUF6314"/>
</dbReference>
<sequence length="145" mass="16643">MAARRAWRLVPELTEFEGAWRLVRDVVHEGAPPARFEGEATFMPGQGGLVYRESGVLTVAGQVPMRAERGYLWRAREDGGIDVVFEDGRFFHSITGDAEARHWCDPDMYVVRYEFAGWPDWSATWQVRGPRKAYRMVSRYSRSGN</sequence>
<keyword evidence="3" id="KW-1185">Reference proteome</keyword>
<dbReference type="Proteomes" id="UP000051295">
    <property type="component" value="Unassembled WGS sequence"/>
</dbReference>
<evidence type="ECO:0000313" key="3">
    <source>
        <dbReference type="Proteomes" id="UP000051295"/>
    </source>
</evidence>